<dbReference type="Proteomes" id="UP000199687">
    <property type="component" value="Unassembled WGS sequence"/>
</dbReference>
<accession>A0A1H9RSU4</accession>
<reference evidence="2 3" key="1">
    <citation type="submission" date="2016-10" db="EMBL/GenBank/DDBJ databases">
        <authorList>
            <person name="de Groot N.N."/>
        </authorList>
    </citation>
    <scope>NUCLEOTIDE SEQUENCE [LARGE SCALE GENOMIC DNA]</scope>
    <source>
        <strain evidence="2 3">CGMCC 1.7727</strain>
    </source>
</reference>
<organism evidence="2 3">
    <name type="scientific">Gracilibacillus ureilyticus</name>
    <dbReference type="NCBI Taxonomy" id="531814"/>
    <lineage>
        <taxon>Bacteria</taxon>
        <taxon>Bacillati</taxon>
        <taxon>Bacillota</taxon>
        <taxon>Bacilli</taxon>
        <taxon>Bacillales</taxon>
        <taxon>Bacillaceae</taxon>
        <taxon>Gracilibacillus</taxon>
    </lineage>
</organism>
<feature type="domain" description="Aminoglycoside phosphotransferase" evidence="1">
    <location>
        <begin position="20"/>
        <end position="244"/>
    </location>
</feature>
<gene>
    <name evidence="2" type="ORF">SAMN04487944_109108</name>
</gene>
<dbReference type="Gene3D" id="3.90.1200.10">
    <property type="match status" value="1"/>
</dbReference>
<dbReference type="InterPro" id="IPR047175">
    <property type="entry name" value="CotS-like"/>
</dbReference>
<name>A0A1H9RSU4_9BACI</name>
<evidence type="ECO:0000313" key="2">
    <source>
        <dbReference type="EMBL" id="SER74989.1"/>
    </source>
</evidence>
<keyword evidence="2" id="KW-0167">Capsid protein</keyword>
<dbReference type="SUPFAM" id="SSF56112">
    <property type="entry name" value="Protein kinase-like (PK-like)"/>
    <property type="match status" value="1"/>
</dbReference>
<dbReference type="Gene3D" id="3.30.200.20">
    <property type="entry name" value="Phosphorylase Kinase, domain 1"/>
    <property type="match status" value="1"/>
</dbReference>
<proteinExistence type="predicted"/>
<dbReference type="InterPro" id="IPR002575">
    <property type="entry name" value="Aminoglycoside_PTrfase"/>
</dbReference>
<dbReference type="PANTHER" id="PTHR39179">
    <property type="entry name" value="SPORE COAT PROTEIN I"/>
    <property type="match status" value="1"/>
</dbReference>
<dbReference type="Pfam" id="PF01636">
    <property type="entry name" value="APH"/>
    <property type="match status" value="1"/>
</dbReference>
<protein>
    <submittedName>
        <fullName evidence="2">Spore coat protein YsxE</fullName>
    </submittedName>
</protein>
<dbReference type="STRING" id="531814.SAMN04487944_109108"/>
<dbReference type="PANTHER" id="PTHR39179:SF3">
    <property type="entry name" value="COTS-RELATED PROTEIN"/>
    <property type="match status" value="1"/>
</dbReference>
<dbReference type="EMBL" id="FOGL01000009">
    <property type="protein sequence ID" value="SER74989.1"/>
    <property type="molecule type" value="Genomic_DNA"/>
</dbReference>
<dbReference type="InterPro" id="IPR011009">
    <property type="entry name" value="Kinase-like_dom_sf"/>
</dbReference>
<dbReference type="GO" id="GO:0042601">
    <property type="term" value="C:endospore-forming forespore"/>
    <property type="evidence" value="ECO:0007669"/>
    <property type="project" value="TreeGrafter"/>
</dbReference>
<keyword evidence="3" id="KW-1185">Reference proteome</keyword>
<keyword evidence="2" id="KW-0946">Virion</keyword>
<dbReference type="OrthoDB" id="2379727at2"/>
<dbReference type="AlphaFoldDB" id="A0A1H9RSU4"/>
<sequence>MEWQQIFDEYQIRPNYVEQISDKVYKLITNTQNYCLKFSALTKDQLGHWYAVYRYISESHVLGFVPLILTKENSPYYLIDDQVIMVSPWIESYRGDRPSDEWIASFHGLGKLHGSTLQNIEVNYSQDQLTEISQYFENDRKRKKEELLQYIRYFESKRFMAPFELQACMHYRDLEWTMQMMDKWQYIYMDLLKDNQSRKVVLCHGNMKPSHYTLLNDNAYFLNWEYARMDFPSRDLSAYLNSLFTYHDCDMKKINEGLSIYFQYIRFHDIDKCELIFELLDPDPYLSLLTEYVNSTESDEIRRSIQLEKKYRQLLFSNQLEQLLYPQLEVNKEEV</sequence>
<evidence type="ECO:0000313" key="3">
    <source>
        <dbReference type="Proteomes" id="UP000199687"/>
    </source>
</evidence>
<dbReference type="RefSeq" id="WP_089740783.1">
    <property type="nucleotide sequence ID" value="NZ_FOGL01000009.1"/>
</dbReference>
<evidence type="ECO:0000259" key="1">
    <source>
        <dbReference type="Pfam" id="PF01636"/>
    </source>
</evidence>